<evidence type="ECO:0000313" key="3">
    <source>
        <dbReference type="Proteomes" id="UP001597478"/>
    </source>
</evidence>
<sequence length="299" mass="32415">MTPAQKSVRQTEPPGAHGSAATATLRHRVLATAHTENFPVALRFLPPAKRRHLQNLYTFARMVDDLGDEAPGDRRSALDAITHALDRIYRGDVPDHALYRPLAATIAACDLPREPFDRLVEANRRDQTVHHYRTFDDLLGYCTFSADPVGRLVLAVFDVVTPEREALSDRICSALQVLEHCQDVAEDARAGRIYLPAEDLEHFGVSERDLVASQASRGLRALVAFEVQRAVALLDEGTPLVGTLTGAARAAVAGYVAGGRATAVALAEAGFDVLTATPRPSRARTAAEWVRLLLTGGAR</sequence>
<proteinExistence type="predicted"/>
<dbReference type="SUPFAM" id="SSF48576">
    <property type="entry name" value="Terpenoid synthases"/>
    <property type="match status" value="1"/>
</dbReference>
<feature type="compositionally biased region" description="Polar residues" evidence="1">
    <location>
        <begin position="1"/>
        <end position="10"/>
    </location>
</feature>
<dbReference type="SFLD" id="SFLDS00005">
    <property type="entry name" value="Isoprenoid_Synthase_Type_I"/>
    <property type="match status" value="1"/>
</dbReference>
<dbReference type="RefSeq" id="WP_377391225.1">
    <property type="nucleotide sequence ID" value="NZ_JBHSAN010000024.1"/>
</dbReference>
<dbReference type="Proteomes" id="UP001597478">
    <property type="component" value="Unassembled WGS sequence"/>
</dbReference>
<name>A0ABW5WAZ7_9PSEU</name>
<dbReference type="Gene3D" id="1.10.600.10">
    <property type="entry name" value="Farnesyl Diphosphate Synthase"/>
    <property type="match status" value="1"/>
</dbReference>
<dbReference type="NCBIfam" id="TIGR03464">
    <property type="entry name" value="HpnC"/>
    <property type="match status" value="1"/>
</dbReference>
<protein>
    <submittedName>
        <fullName evidence="2">Squalene synthase HpnC</fullName>
        <ecNumber evidence="2">2.5.1.21</ecNumber>
    </submittedName>
</protein>
<dbReference type="CDD" id="cd00683">
    <property type="entry name" value="Trans_IPPS_HH"/>
    <property type="match status" value="1"/>
</dbReference>
<dbReference type="SFLD" id="SFLDG01018">
    <property type="entry name" value="Squalene/Phytoene_Synthase_Lik"/>
    <property type="match status" value="1"/>
</dbReference>
<dbReference type="InterPro" id="IPR002060">
    <property type="entry name" value="Squ/phyt_synthse"/>
</dbReference>
<dbReference type="GO" id="GO:0051996">
    <property type="term" value="F:squalene synthase [NAD(P)H] activity"/>
    <property type="evidence" value="ECO:0007669"/>
    <property type="project" value="UniProtKB-EC"/>
</dbReference>
<dbReference type="PANTHER" id="PTHR31480">
    <property type="entry name" value="BIFUNCTIONAL LYCOPENE CYCLASE/PHYTOENE SYNTHASE"/>
    <property type="match status" value="1"/>
</dbReference>
<keyword evidence="3" id="KW-1185">Reference proteome</keyword>
<dbReference type="InterPro" id="IPR044843">
    <property type="entry name" value="Trans_IPPS_bact-type"/>
</dbReference>
<dbReference type="Pfam" id="PF00494">
    <property type="entry name" value="SQS_PSY"/>
    <property type="match status" value="1"/>
</dbReference>
<reference evidence="3" key="1">
    <citation type="journal article" date="2019" name="Int. J. Syst. Evol. Microbiol.">
        <title>The Global Catalogue of Microorganisms (GCM) 10K type strain sequencing project: providing services to taxonomists for standard genome sequencing and annotation.</title>
        <authorList>
            <consortium name="The Broad Institute Genomics Platform"/>
            <consortium name="The Broad Institute Genome Sequencing Center for Infectious Disease"/>
            <person name="Wu L."/>
            <person name="Ma J."/>
        </authorList>
    </citation>
    <scope>NUCLEOTIDE SEQUENCE [LARGE SCALE GENOMIC DNA]</scope>
    <source>
        <strain evidence="3">IBRC-M 10906</strain>
    </source>
</reference>
<comment type="caution">
    <text evidence="2">The sequence shown here is derived from an EMBL/GenBank/DDBJ whole genome shotgun (WGS) entry which is preliminary data.</text>
</comment>
<organism evidence="2 3">
    <name type="scientific">Prauserella oleivorans</name>
    <dbReference type="NCBI Taxonomy" id="1478153"/>
    <lineage>
        <taxon>Bacteria</taxon>
        <taxon>Bacillati</taxon>
        <taxon>Actinomycetota</taxon>
        <taxon>Actinomycetes</taxon>
        <taxon>Pseudonocardiales</taxon>
        <taxon>Pseudonocardiaceae</taxon>
        <taxon>Prauserella</taxon>
    </lineage>
</organism>
<dbReference type="InterPro" id="IPR017827">
    <property type="entry name" value="HSQ_synthase_HpnC"/>
</dbReference>
<dbReference type="EMBL" id="JBHUOF010000021">
    <property type="protein sequence ID" value="MFD2801123.1"/>
    <property type="molecule type" value="Genomic_DNA"/>
</dbReference>
<dbReference type="SFLD" id="SFLDG01212">
    <property type="entry name" value="Phytoene_synthase_like"/>
    <property type="match status" value="1"/>
</dbReference>
<dbReference type="InterPro" id="IPR033904">
    <property type="entry name" value="Trans_IPPS_HH"/>
</dbReference>
<dbReference type="EC" id="2.5.1.21" evidence="2"/>
<feature type="region of interest" description="Disordered" evidence="1">
    <location>
        <begin position="1"/>
        <end position="20"/>
    </location>
</feature>
<gene>
    <name evidence="2" type="primary">hpnC</name>
    <name evidence="2" type="ORF">ACFS2C_17155</name>
</gene>
<keyword evidence="2" id="KW-0808">Transferase</keyword>
<dbReference type="InterPro" id="IPR008949">
    <property type="entry name" value="Isoprenoid_synthase_dom_sf"/>
</dbReference>
<evidence type="ECO:0000313" key="2">
    <source>
        <dbReference type="EMBL" id="MFD2801123.1"/>
    </source>
</evidence>
<evidence type="ECO:0000256" key="1">
    <source>
        <dbReference type="SAM" id="MobiDB-lite"/>
    </source>
</evidence>
<accession>A0ABW5WAZ7</accession>